<dbReference type="SUPFAM" id="SSF50630">
    <property type="entry name" value="Acid proteases"/>
    <property type="match status" value="1"/>
</dbReference>
<dbReference type="InterPro" id="IPR021109">
    <property type="entry name" value="Peptidase_aspartic_dom_sf"/>
</dbReference>
<sequence>MLLLFPNSDSFATGAIRYQYQPATLGEATNRIFLRVEIAGYPIEAVVDTGAPYVVLAPTVARIIELNTASAIARERMLIRGMRLDGNIYRFNMKLLATFGNDLDVQATIFVPDSEEYWGNFPSFIGFGGLLERVRFAVDPSTDMFYFGSLAS</sequence>
<name>A0ABV4XS38_9CYAN</name>
<proteinExistence type="predicted"/>
<evidence type="ECO:0008006" key="3">
    <source>
        <dbReference type="Google" id="ProtNLM"/>
    </source>
</evidence>
<organism evidence="1 2">
    <name type="scientific">Floridaenema flaviceps BLCC-F50</name>
    <dbReference type="NCBI Taxonomy" id="3153642"/>
    <lineage>
        <taxon>Bacteria</taxon>
        <taxon>Bacillati</taxon>
        <taxon>Cyanobacteriota</taxon>
        <taxon>Cyanophyceae</taxon>
        <taxon>Oscillatoriophycideae</taxon>
        <taxon>Aerosakkonematales</taxon>
        <taxon>Aerosakkonemataceae</taxon>
        <taxon>Floridanema</taxon>
        <taxon>Floridanema flaviceps</taxon>
    </lineage>
</organism>
<dbReference type="Gene3D" id="2.40.70.10">
    <property type="entry name" value="Acid Proteases"/>
    <property type="match status" value="1"/>
</dbReference>
<dbReference type="Pfam" id="PF13650">
    <property type="entry name" value="Asp_protease_2"/>
    <property type="match status" value="1"/>
</dbReference>
<dbReference type="Proteomes" id="UP001576784">
    <property type="component" value="Unassembled WGS sequence"/>
</dbReference>
<dbReference type="RefSeq" id="WP_413264180.1">
    <property type="nucleotide sequence ID" value="NZ_JBHFNR010000117.1"/>
</dbReference>
<reference evidence="1 2" key="1">
    <citation type="submission" date="2024-09" db="EMBL/GenBank/DDBJ databases">
        <title>Floridaenema gen nov. (Aerosakkonemataceae, Aerosakkonematales ord. nov., Cyanobacteria) from benthic tropical and subtropical fresh waters, with the description of four new species.</title>
        <authorList>
            <person name="Moretto J.A."/>
            <person name="Berthold D.E."/>
            <person name="Lefler F.W."/>
            <person name="Huang I.-S."/>
            <person name="Laughinghouse H. IV."/>
        </authorList>
    </citation>
    <scope>NUCLEOTIDE SEQUENCE [LARGE SCALE GENOMIC DNA]</scope>
    <source>
        <strain evidence="1 2">BLCC-F50</strain>
    </source>
</reference>
<evidence type="ECO:0000313" key="2">
    <source>
        <dbReference type="Proteomes" id="UP001576784"/>
    </source>
</evidence>
<comment type="caution">
    <text evidence="1">The sequence shown here is derived from an EMBL/GenBank/DDBJ whole genome shotgun (WGS) entry which is preliminary data.</text>
</comment>
<gene>
    <name evidence="1" type="ORF">ACE1CI_16615</name>
</gene>
<accession>A0ABV4XS38</accession>
<evidence type="ECO:0000313" key="1">
    <source>
        <dbReference type="EMBL" id="MFB2894534.1"/>
    </source>
</evidence>
<protein>
    <recommendedName>
        <fullName evidence="3">Peptidase A2 domain-containing protein</fullName>
    </recommendedName>
</protein>
<keyword evidence="2" id="KW-1185">Reference proteome</keyword>
<dbReference type="EMBL" id="JBHFNR010000117">
    <property type="protein sequence ID" value="MFB2894534.1"/>
    <property type="molecule type" value="Genomic_DNA"/>
</dbReference>